<dbReference type="InterPro" id="IPR002638">
    <property type="entry name" value="Quinolinate_PRibosylTrfase_C"/>
</dbReference>
<dbReference type="SUPFAM" id="SSF54675">
    <property type="entry name" value="Nicotinate/Quinolinate PRTase N-terminal domain-like"/>
    <property type="match status" value="1"/>
</dbReference>
<name>A0A1S3BZG9_CUCME</name>
<reference evidence="11" key="1">
    <citation type="submission" date="2025-08" db="UniProtKB">
        <authorList>
            <consortium name="RefSeq"/>
        </authorList>
    </citation>
    <scope>IDENTIFICATION</scope>
    <source>
        <tissue evidence="11">Stem</tissue>
    </source>
</reference>
<dbReference type="InterPro" id="IPR013785">
    <property type="entry name" value="Aldolase_TIM"/>
</dbReference>
<gene>
    <name evidence="11" type="primary">LOC103495096</name>
</gene>
<dbReference type="GeneID" id="103495096"/>
<evidence type="ECO:0000256" key="6">
    <source>
        <dbReference type="ARBA" id="ARBA00022679"/>
    </source>
</evidence>
<feature type="domain" description="Quinolinate phosphoribosyl transferase C-terminal" evidence="8">
    <location>
        <begin position="180"/>
        <end position="361"/>
    </location>
</feature>
<sequence>MYMLNLYRPSFGHLWQCCEHKDLWGCSRGLTRIPISTARCLGSRKIIAMSASVSNDSGISVASVAIQPPSHPTYDLRGIIKLALAEDSADFGDVTSLATIPSDMLVDAFFLAKEDGIVAGIALADMVFQEVDPSIRVEWSKKDGDYIRKGLQFGKVSGKAQSILVAERVALNFMQRMSGIATLTKAMADAASPACILETRKTAPGLRLVDKWAVLIGGGQNHRMGLFDMVLIKDNHISAAGGISNAIKSVDLYLQQRKLKMNVEVETRTLEEVHEVLRYATQNKTSLTRMMLDNMVVPLPSGDVDVSMLKEAVDIINGRFETEASGNVTLHTIHKIGQTGVTYISSGALTHSVKALDISLKIDTELALQVGRRTKRA</sequence>
<dbReference type="Gene3D" id="3.20.20.70">
    <property type="entry name" value="Aldolase class I"/>
    <property type="match status" value="1"/>
</dbReference>
<keyword evidence="6" id="KW-0808">Transferase</keyword>
<dbReference type="EC" id="2.4.2.19" evidence="3"/>
<keyword evidence="5" id="KW-0328">Glycosyltransferase</keyword>
<dbReference type="Gene3D" id="3.90.1170.20">
    <property type="entry name" value="Quinolinate phosphoribosyl transferase, N-terminal domain"/>
    <property type="match status" value="1"/>
</dbReference>
<dbReference type="UniPathway" id="UPA00253">
    <property type="reaction ID" value="UER00331"/>
</dbReference>
<dbReference type="InterPro" id="IPR004393">
    <property type="entry name" value="NadC"/>
</dbReference>
<evidence type="ECO:0000256" key="5">
    <source>
        <dbReference type="ARBA" id="ARBA00022676"/>
    </source>
</evidence>
<dbReference type="RefSeq" id="XP_008454775.2">
    <property type="nucleotide sequence ID" value="XM_008456553.3"/>
</dbReference>
<organism evidence="10 11">
    <name type="scientific">Cucumis melo</name>
    <name type="common">Muskmelon</name>
    <dbReference type="NCBI Taxonomy" id="3656"/>
    <lineage>
        <taxon>Eukaryota</taxon>
        <taxon>Viridiplantae</taxon>
        <taxon>Streptophyta</taxon>
        <taxon>Embryophyta</taxon>
        <taxon>Tracheophyta</taxon>
        <taxon>Spermatophyta</taxon>
        <taxon>Magnoliopsida</taxon>
        <taxon>eudicotyledons</taxon>
        <taxon>Gunneridae</taxon>
        <taxon>Pentapetalae</taxon>
        <taxon>rosids</taxon>
        <taxon>fabids</taxon>
        <taxon>Cucurbitales</taxon>
        <taxon>Cucurbitaceae</taxon>
        <taxon>Benincaseae</taxon>
        <taxon>Cucumis</taxon>
    </lineage>
</organism>
<accession>A0A1S3BZG9</accession>
<dbReference type="InterPro" id="IPR027277">
    <property type="entry name" value="NadC/ModD"/>
</dbReference>
<evidence type="ECO:0000259" key="9">
    <source>
        <dbReference type="Pfam" id="PF02749"/>
    </source>
</evidence>
<protein>
    <recommendedName>
        <fullName evidence="3">nicotinate-nucleotide diphosphorylase (carboxylating)</fullName>
        <ecNumber evidence="3">2.4.2.19</ecNumber>
    </recommendedName>
</protein>
<comment type="similarity">
    <text evidence="2">Belongs to the NadC/ModD family.</text>
</comment>
<dbReference type="Pfam" id="PF01729">
    <property type="entry name" value="QRPTase_C"/>
    <property type="match status" value="1"/>
</dbReference>
<dbReference type="CDD" id="cd01572">
    <property type="entry name" value="QPRTase"/>
    <property type="match status" value="1"/>
</dbReference>
<dbReference type="Proteomes" id="UP001652600">
    <property type="component" value="Chromosome 10"/>
</dbReference>
<dbReference type="PANTHER" id="PTHR32179">
    <property type="entry name" value="NICOTINATE-NUCLEOTIDE PYROPHOSPHORYLASE [CARBOXYLATING]"/>
    <property type="match status" value="1"/>
</dbReference>
<evidence type="ECO:0000259" key="8">
    <source>
        <dbReference type="Pfam" id="PF01729"/>
    </source>
</evidence>
<dbReference type="InterPro" id="IPR037128">
    <property type="entry name" value="Quinolinate_PRibosylTase_N_sf"/>
</dbReference>
<dbReference type="InterPro" id="IPR036068">
    <property type="entry name" value="Nicotinate_pribotase-like_C"/>
</dbReference>
<evidence type="ECO:0000256" key="4">
    <source>
        <dbReference type="ARBA" id="ARBA00022642"/>
    </source>
</evidence>
<evidence type="ECO:0000313" key="10">
    <source>
        <dbReference type="Proteomes" id="UP001652600"/>
    </source>
</evidence>
<dbReference type="Pfam" id="PF02749">
    <property type="entry name" value="QRPTase_N"/>
    <property type="match status" value="1"/>
</dbReference>
<proteinExistence type="inferred from homology"/>
<dbReference type="SUPFAM" id="SSF51690">
    <property type="entry name" value="Nicotinate/Quinolinate PRTase C-terminal domain-like"/>
    <property type="match status" value="1"/>
</dbReference>
<feature type="domain" description="Quinolinate phosphoribosyl transferase N-terminal" evidence="9">
    <location>
        <begin position="93"/>
        <end position="178"/>
    </location>
</feature>
<comment type="catalytic activity">
    <reaction evidence="7">
        <text>nicotinate beta-D-ribonucleotide + CO2 + diphosphate = quinolinate + 5-phospho-alpha-D-ribose 1-diphosphate + 2 H(+)</text>
        <dbReference type="Rhea" id="RHEA:12733"/>
        <dbReference type="ChEBI" id="CHEBI:15378"/>
        <dbReference type="ChEBI" id="CHEBI:16526"/>
        <dbReference type="ChEBI" id="CHEBI:29959"/>
        <dbReference type="ChEBI" id="CHEBI:33019"/>
        <dbReference type="ChEBI" id="CHEBI:57502"/>
        <dbReference type="ChEBI" id="CHEBI:58017"/>
        <dbReference type="EC" id="2.4.2.19"/>
    </reaction>
    <physiologicalReaction direction="right-to-left" evidence="7">
        <dbReference type="Rhea" id="RHEA:12735"/>
    </physiologicalReaction>
</comment>
<dbReference type="PANTHER" id="PTHR32179:SF3">
    <property type="entry name" value="NICOTINATE-NUCLEOTIDE PYROPHOSPHORYLASE [CARBOXYLATING]"/>
    <property type="match status" value="1"/>
</dbReference>
<keyword evidence="4" id="KW-0662">Pyridine nucleotide biosynthesis</keyword>
<evidence type="ECO:0000313" key="11">
    <source>
        <dbReference type="RefSeq" id="XP_008454775.2"/>
    </source>
</evidence>
<keyword evidence="10" id="KW-1185">Reference proteome</keyword>
<evidence type="ECO:0000256" key="1">
    <source>
        <dbReference type="ARBA" id="ARBA00004893"/>
    </source>
</evidence>
<dbReference type="eggNOG" id="KOG3008">
    <property type="taxonomic scope" value="Eukaryota"/>
</dbReference>
<evidence type="ECO:0000256" key="7">
    <source>
        <dbReference type="ARBA" id="ARBA00049383"/>
    </source>
</evidence>
<comment type="pathway">
    <text evidence="1">Cofactor biosynthesis; NAD(+) biosynthesis; nicotinate D-ribonucleotide from quinolinate: step 1/1.</text>
</comment>
<dbReference type="InterPro" id="IPR022412">
    <property type="entry name" value="Quinolinate_PRibosylTrfase_N"/>
</dbReference>
<evidence type="ECO:0000256" key="2">
    <source>
        <dbReference type="ARBA" id="ARBA00009400"/>
    </source>
</evidence>
<evidence type="ECO:0000256" key="3">
    <source>
        <dbReference type="ARBA" id="ARBA00011944"/>
    </source>
</evidence>
<dbReference type="NCBIfam" id="TIGR00078">
    <property type="entry name" value="nadC"/>
    <property type="match status" value="1"/>
</dbReference>